<keyword evidence="3" id="KW-0732">Signal</keyword>
<dbReference type="PANTHER" id="PTHR15020:SF50">
    <property type="entry name" value="UPF0659 PROTEIN YMR090W"/>
    <property type="match status" value="1"/>
</dbReference>
<name>A0AB34IE82_PRYPA</name>
<evidence type="ECO:0000313" key="5">
    <source>
        <dbReference type="EMBL" id="KAL1498558.1"/>
    </source>
</evidence>
<proteinExistence type="predicted"/>
<feature type="region of interest" description="Disordered" evidence="2">
    <location>
        <begin position="569"/>
        <end position="609"/>
    </location>
</feature>
<dbReference type="Gene3D" id="3.40.50.720">
    <property type="entry name" value="NAD(P)-binding Rossmann-like Domain"/>
    <property type="match status" value="1"/>
</dbReference>
<keyword evidence="1" id="KW-0175">Coiled coil</keyword>
<evidence type="ECO:0000259" key="4">
    <source>
        <dbReference type="Pfam" id="PF13460"/>
    </source>
</evidence>
<protein>
    <recommendedName>
        <fullName evidence="4">NAD(P)-binding domain-containing protein</fullName>
    </recommendedName>
</protein>
<dbReference type="PANTHER" id="PTHR15020">
    <property type="entry name" value="FLAVIN REDUCTASE-RELATED"/>
    <property type="match status" value="1"/>
</dbReference>
<dbReference type="SUPFAM" id="SSF51735">
    <property type="entry name" value="NAD(P)-binding Rossmann-fold domains"/>
    <property type="match status" value="1"/>
</dbReference>
<evidence type="ECO:0000256" key="3">
    <source>
        <dbReference type="SAM" id="SignalP"/>
    </source>
</evidence>
<dbReference type="Proteomes" id="UP001515480">
    <property type="component" value="Unassembled WGS sequence"/>
</dbReference>
<gene>
    <name evidence="5" type="ORF">AB1Y20_013877</name>
</gene>
<evidence type="ECO:0000256" key="2">
    <source>
        <dbReference type="SAM" id="MobiDB-lite"/>
    </source>
</evidence>
<dbReference type="Pfam" id="PF13460">
    <property type="entry name" value="NAD_binding_10"/>
    <property type="match status" value="1"/>
</dbReference>
<evidence type="ECO:0000313" key="6">
    <source>
        <dbReference type="Proteomes" id="UP001515480"/>
    </source>
</evidence>
<comment type="caution">
    <text evidence="5">The sequence shown here is derived from an EMBL/GenBank/DDBJ whole genome shotgun (WGS) entry which is preliminary data.</text>
</comment>
<feature type="chain" id="PRO_5044266301" description="NAD(P)-binding domain-containing protein" evidence="3">
    <location>
        <begin position="19"/>
        <end position="609"/>
    </location>
</feature>
<dbReference type="InterPro" id="IPR036291">
    <property type="entry name" value="NAD(P)-bd_dom_sf"/>
</dbReference>
<feature type="coiled-coil region" evidence="1">
    <location>
        <begin position="109"/>
        <end position="197"/>
    </location>
</feature>
<dbReference type="InterPro" id="IPR016040">
    <property type="entry name" value="NAD(P)-bd_dom"/>
</dbReference>
<dbReference type="AlphaFoldDB" id="A0AB34IE82"/>
<feature type="region of interest" description="Disordered" evidence="2">
    <location>
        <begin position="241"/>
        <end position="286"/>
    </location>
</feature>
<keyword evidence="6" id="KW-1185">Reference proteome</keyword>
<evidence type="ECO:0000256" key="1">
    <source>
        <dbReference type="SAM" id="Coils"/>
    </source>
</evidence>
<reference evidence="5 6" key="1">
    <citation type="journal article" date="2024" name="Science">
        <title>Giant polyketide synthase enzymes in the biosynthesis of giant marine polyether toxins.</title>
        <authorList>
            <person name="Fallon T.R."/>
            <person name="Shende V.V."/>
            <person name="Wierzbicki I.H."/>
            <person name="Pendleton A.L."/>
            <person name="Watervoot N.F."/>
            <person name="Auber R.P."/>
            <person name="Gonzalez D.J."/>
            <person name="Wisecaver J.H."/>
            <person name="Moore B.S."/>
        </authorList>
    </citation>
    <scope>NUCLEOTIDE SEQUENCE [LARGE SCALE GENOMIC DNA]</scope>
    <source>
        <strain evidence="5 6">12B1</strain>
    </source>
</reference>
<organism evidence="5 6">
    <name type="scientific">Prymnesium parvum</name>
    <name type="common">Toxic golden alga</name>
    <dbReference type="NCBI Taxonomy" id="97485"/>
    <lineage>
        <taxon>Eukaryota</taxon>
        <taxon>Haptista</taxon>
        <taxon>Haptophyta</taxon>
        <taxon>Prymnesiophyceae</taxon>
        <taxon>Prymnesiales</taxon>
        <taxon>Prymnesiaceae</taxon>
        <taxon>Prymnesium</taxon>
    </lineage>
</organism>
<sequence>MTRSLSSVALALLPFVHALAPFGVTPTRFVCGDRRAGVARHPPLQGFLGPDMPVQLLAAFGDSIAAADASAPLGFDALDLVLASPLLLPVFALWALRATGSATGSLLQKSRAEAAREVALKQVAALERKLEAEKAKTAAAEETTVRKVKFWEGKLNKQRSEALSVLRGAKAELRKEIEKAEARERAANEEVARLKEQMRTLVAPPPPPPSTSPDPAVLASLKAAEERAAAAEAALAQLQAAQAEASAPADEEEAKAEEAAPAGEVEHVSSAGAVASSQHGRLKVTPPGEVGKRLALQAGLQPGDTVLVTGAAGPTGRLVVEALLRAYPGVKVRAHSSQRSKLDEALREIGARVGIELVQKANNDLELPGGVYEAVSGVSAVVWCASSFGGDKPDRSVLEELQYQMKGGAPLVLDAAGVAQAAEALASTTALLPEAAETVTPKFVLLSSAAVSRRQWSPEVQNAFSEAAQIPIVQLNPENILDVKFQGEQSLRSAGVPYCIVRPCGINADHPPGRYVLSSGDMATGRISRQDVAELLVAALSEPSAQGKTMEVFTLPGLPKRPLAPVLTALPADAPDGPPPPDPALYSILKQLGPGTSQSSVPAGASKPN</sequence>
<dbReference type="EMBL" id="JBGBPQ010000027">
    <property type="protein sequence ID" value="KAL1498558.1"/>
    <property type="molecule type" value="Genomic_DNA"/>
</dbReference>
<feature type="domain" description="NAD(P)-binding" evidence="4">
    <location>
        <begin position="310"/>
        <end position="543"/>
    </location>
</feature>
<feature type="signal peptide" evidence="3">
    <location>
        <begin position="1"/>
        <end position="18"/>
    </location>
</feature>
<accession>A0AB34IE82</accession>